<dbReference type="AlphaFoldDB" id="A0A482WGX3"/>
<feature type="compositionally biased region" description="Acidic residues" evidence="1">
    <location>
        <begin position="95"/>
        <end position="108"/>
    </location>
</feature>
<keyword evidence="3" id="KW-1185">Reference proteome</keyword>
<reference evidence="2 3" key="1">
    <citation type="journal article" date="2017" name="Gigascience">
        <title>Genome sequence of the small brown planthopper, Laodelphax striatellus.</title>
        <authorList>
            <person name="Zhu J."/>
            <person name="Jiang F."/>
            <person name="Wang X."/>
            <person name="Yang P."/>
            <person name="Bao Y."/>
            <person name="Zhao W."/>
            <person name="Wang W."/>
            <person name="Lu H."/>
            <person name="Wang Q."/>
            <person name="Cui N."/>
            <person name="Li J."/>
            <person name="Chen X."/>
            <person name="Luo L."/>
            <person name="Yu J."/>
            <person name="Kang L."/>
            <person name="Cui F."/>
        </authorList>
    </citation>
    <scope>NUCLEOTIDE SEQUENCE [LARGE SCALE GENOMIC DNA]</scope>
    <source>
        <strain evidence="2">Lst14</strain>
    </source>
</reference>
<evidence type="ECO:0000313" key="3">
    <source>
        <dbReference type="Proteomes" id="UP000291343"/>
    </source>
</evidence>
<protein>
    <submittedName>
        <fullName evidence="2">Uncharacterized protein</fullName>
    </submittedName>
</protein>
<dbReference type="InParanoid" id="A0A482WGX3"/>
<feature type="region of interest" description="Disordered" evidence="1">
    <location>
        <begin position="83"/>
        <end position="113"/>
    </location>
</feature>
<dbReference type="Proteomes" id="UP000291343">
    <property type="component" value="Unassembled WGS sequence"/>
</dbReference>
<dbReference type="OrthoDB" id="6594579at2759"/>
<dbReference type="SMR" id="A0A482WGX3"/>
<organism evidence="2 3">
    <name type="scientific">Laodelphax striatellus</name>
    <name type="common">Small brown planthopper</name>
    <name type="synonym">Delphax striatella</name>
    <dbReference type="NCBI Taxonomy" id="195883"/>
    <lineage>
        <taxon>Eukaryota</taxon>
        <taxon>Metazoa</taxon>
        <taxon>Ecdysozoa</taxon>
        <taxon>Arthropoda</taxon>
        <taxon>Hexapoda</taxon>
        <taxon>Insecta</taxon>
        <taxon>Pterygota</taxon>
        <taxon>Neoptera</taxon>
        <taxon>Paraneoptera</taxon>
        <taxon>Hemiptera</taxon>
        <taxon>Auchenorrhyncha</taxon>
        <taxon>Fulgoroidea</taxon>
        <taxon>Delphacidae</taxon>
        <taxon>Criomorphinae</taxon>
        <taxon>Laodelphax</taxon>
    </lineage>
</organism>
<gene>
    <name evidence="2" type="ORF">LSTR_LSTR013115</name>
</gene>
<sequence length="172" mass="19492">MEEISVLDAVYWIYRASKSIHPETVKKCFVKAGFPCIEHFNEDADTAKTVEEIANLCRRGDVSLEVDSLISFDNELSTEEGLHRATEIVPKELNDGAEEDEDGENSETNEDKKEIKIESFSEALSAVDDLQEFAAFKNCKKLMEVIQDVKDLLQKSAYMPICIDMPSDRYVD</sequence>
<accession>A0A482WGX3</accession>
<evidence type="ECO:0000256" key="1">
    <source>
        <dbReference type="SAM" id="MobiDB-lite"/>
    </source>
</evidence>
<dbReference type="EMBL" id="QKKF02035984">
    <property type="protein sequence ID" value="RZF32775.1"/>
    <property type="molecule type" value="Genomic_DNA"/>
</dbReference>
<evidence type="ECO:0000313" key="2">
    <source>
        <dbReference type="EMBL" id="RZF32775.1"/>
    </source>
</evidence>
<feature type="compositionally biased region" description="Basic and acidic residues" evidence="1">
    <location>
        <begin position="83"/>
        <end position="94"/>
    </location>
</feature>
<name>A0A482WGX3_LAOST</name>
<proteinExistence type="predicted"/>
<comment type="caution">
    <text evidence="2">The sequence shown here is derived from an EMBL/GenBank/DDBJ whole genome shotgun (WGS) entry which is preliminary data.</text>
</comment>